<dbReference type="Pfam" id="PF01386">
    <property type="entry name" value="Ribosomal_L25p"/>
    <property type="match status" value="1"/>
</dbReference>
<evidence type="ECO:0000259" key="4">
    <source>
        <dbReference type="Pfam" id="PF14693"/>
    </source>
</evidence>
<dbReference type="Pfam" id="PF14693">
    <property type="entry name" value="Ribosomal_TL5_C"/>
    <property type="match status" value="1"/>
</dbReference>
<dbReference type="InterPro" id="IPR029751">
    <property type="entry name" value="Ribosomal_L25_dom"/>
</dbReference>
<evidence type="ECO:0000256" key="2">
    <source>
        <dbReference type="SAM" id="MobiDB-lite"/>
    </source>
</evidence>
<feature type="region of interest" description="Disordered" evidence="2">
    <location>
        <begin position="184"/>
        <end position="212"/>
    </location>
</feature>
<organism evidence="5 6">
    <name type="scientific">Tissierella carlieri</name>
    <dbReference type="NCBI Taxonomy" id="689904"/>
    <lineage>
        <taxon>Bacteria</taxon>
        <taxon>Bacillati</taxon>
        <taxon>Bacillota</taxon>
        <taxon>Tissierellia</taxon>
        <taxon>Tissierellales</taxon>
        <taxon>Tissierellaceae</taxon>
        <taxon>Tissierella</taxon>
    </lineage>
</organism>
<comment type="similarity">
    <text evidence="1">Belongs to the bacterial ribosomal protein bL25 family. CTC subfamily.</text>
</comment>
<gene>
    <name evidence="1" type="primary">rplY</name>
    <name evidence="1" type="synonym">ctc</name>
    <name evidence="5" type="ORF">NE686_12535</name>
</gene>
<protein>
    <recommendedName>
        <fullName evidence="1">Large ribosomal subunit protein bL25</fullName>
    </recommendedName>
    <alternativeName>
        <fullName evidence="1">General stress protein CTC</fullName>
    </alternativeName>
</protein>
<dbReference type="RefSeq" id="WP_216560637.1">
    <property type="nucleotide sequence ID" value="NZ_JAHLOH010000042.1"/>
</dbReference>
<evidence type="ECO:0000313" key="5">
    <source>
        <dbReference type="EMBL" id="MCQ4923919.1"/>
    </source>
</evidence>
<proteinExistence type="inferred from homology"/>
<comment type="subunit">
    <text evidence="1">Part of the 50S ribosomal subunit; part of the 5S rRNA/L5/L18/L25 subcomplex. Contacts the 5S rRNA. Binds to the 5S rRNA independently of L5 and L18.</text>
</comment>
<reference evidence="5 6" key="1">
    <citation type="submission" date="2022-06" db="EMBL/GenBank/DDBJ databases">
        <title>Isolation of gut microbiota from human fecal samples.</title>
        <authorList>
            <person name="Pamer E.G."/>
            <person name="Barat B."/>
            <person name="Waligurski E."/>
            <person name="Medina S."/>
            <person name="Paddock L."/>
            <person name="Mostad J."/>
        </authorList>
    </citation>
    <scope>NUCLEOTIDE SEQUENCE [LARGE SCALE GENOMIC DNA]</scope>
    <source>
        <strain evidence="5 6">DFI.7.95</strain>
    </source>
</reference>
<dbReference type="EMBL" id="JANGAC010000009">
    <property type="protein sequence ID" value="MCQ4923919.1"/>
    <property type="molecule type" value="Genomic_DNA"/>
</dbReference>
<feature type="domain" description="Large ribosomal subunit protein bL25 beta" evidence="4">
    <location>
        <begin position="100"/>
        <end position="184"/>
    </location>
</feature>
<name>A0ABT1SBQ9_9FIRM</name>
<keyword evidence="6" id="KW-1185">Reference proteome</keyword>
<dbReference type="InterPro" id="IPR020930">
    <property type="entry name" value="Ribosomal_uL5_bac-type"/>
</dbReference>
<comment type="function">
    <text evidence="1">This is one of the proteins that binds to the 5S RNA in the ribosome where it forms part of the central protuberance.</text>
</comment>
<dbReference type="NCBIfam" id="TIGR00731">
    <property type="entry name" value="bL25_bact_ctc"/>
    <property type="match status" value="1"/>
</dbReference>
<feature type="domain" description="Large ribosomal subunit protein bL25 L25" evidence="3">
    <location>
        <begin position="7"/>
        <end position="92"/>
    </location>
</feature>
<dbReference type="InterPro" id="IPR020057">
    <property type="entry name" value="Ribosomal_bL25_b-dom"/>
</dbReference>
<comment type="caution">
    <text evidence="5">The sequence shown here is derived from an EMBL/GenBank/DDBJ whole genome shotgun (WGS) entry which is preliminary data.</text>
</comment>
<keyword evidence="1" id="KW-0699">rRNA-binding</keyword>
<dbReference type="HAMAP" id="MF_01334">
    <property type="entry name" value="Ribosomal_bL25_CTC"/>
    <property type="match status" value="1"/>
</dbReference>
<keyword evidence="1 5" id="KW-0689">Ribosomal protein</keyword>
<evidence type="ECO:0000259" key="3">
    <source>
        <dbReference type="Pfam" id="PF01386"/>
    </source>
</evidence>
<keyword evidence="1" id="KW-0687">Ribonucleoprotein</keyword>
<dbReference type="CDD" id="cd00495">
    <property type="entry name" value="Ribosomal_L25_TL5_CTC"/>
    <property type="match status" value="1"/>
</dbReference>
<accession>A0ABT1SBQ9</accession>
<dbReference type="GO" id="GO:0005840">
    <property type="term" value="C:ribosome"/>
    <property type="evidence" value="ECO:0007669"/>
    <property type="project" value="UniProtKB-KW"/>
</dbReference>
<keyword evidence="1" id="KW-0694">RNA-binding</keyword>
<dbReference type="InterPro" id="IPR001021">
    <property type="entry name" value="Ribosomal_bL25_long"/>
</dbReference>
<dbReference type="Proteomes" id="UP001524478">
    <property type="component" value="Unassembled WGS sequence"/>
</dbReference>
<evidence type="ECO:0000313" key="6">
    <source>
        <dbReference type="Proteomes" id="UP001524478"/>
    </source>
</evidence>
<sequence length="212" mass="23727">MTAIKMQIQKRTESGKNLVKKIRKDNIIPAVVYSRGGETASVSVDSAEFLRVYKSAGSSSLLSLELEGETIPAIIKEIQRHPVKNQILHVDFQKLNMDEKVRMTVPIVLVNRDSIKLQPSILMQLLDQIEIECLPTDIPNGAEVDVENMDFTTPMLVKDLDIANNENITILRELEDVVCTLTQPSINREDEDEETSIPEATEAAPDVIESEE</sequence>
<dbReference type="PANTHER" id="PTHR33284:SF1">
    <property type="entry name" value="RIBOSOMAL PROTEIN L25_GLN-TRNA SYNTHETASE, ANTI-CODON-BINDING DOMAIN-CONTAINING PROTEIN"/>
    <property type="match status" value="1"/>
</dbReference>
<dbReference type="PANTHER" id="PTHR33284">
    <property type="entry name" value="RIBOSOMAL PROTEIN L25/GLN-TRNA SYNTHETASE, ANTI-CODON-BINDING DOMAIN-CONTAINING PROTEIN"/>
    <property type="match status" value="1"/>
</dbReference>
<evidence type="ECO:0000256" key="1">
    <source>
        <dbReference type="HAMAP-Rule" id="MF_01334"/>
    </source>
</evidence>